<dbReference type="Gene3D" id="1.25.40.10">
    <property type="entry name" value="Tetratricopeptide repeat domain"/>
    <property type="match status" value="3"/>
</dbReference>
<evidence type="ECO:0000313" key="6">
    <source>
        <dbReference type="Proteomes" id="UP001163823"/>
    </source>
</evidence>
<feature type="compositionally biased region" description="Basic and acidic residues" evidence="4">
    <location>
        <begin position="496"/>
        <end position="537"/>
    </location>
</feature>
<dbReference type="Pfam" id="PF13041">
    <property type="entry name" value="PPR_2"/>
    <property type="match status" value="1"/>
</dbReference>
<keyword evidence="6" id="KW-1185">Reference proteome</keyword>
<evidence type="ECO:0000256" key="4">
    <source>
        <dbReference type="SAM" id="MobiDB-lite"/>
    </source>
</evidence>
<dbReference type="PROSITE" id="PS51375">
    <property type="entry name" value="PPR"/>
    <property type="match status" value="5"/>
</dbReference>
<dbReference type="InterPro" id="IPR050667">
    <property type="entry name" value="PPR-containing_protein"/>
</dbReference>
<dbReference type="PANTHER" id="PTHR47939:SF5">
    <property type="entry name" value="PENTACOTRIPEPTIDE-REPEAT REGION OF PRORP DOMAIN-CONTAINING PROTEIN"/>
    <property type="match status" value="1"/>
</dbReference>
<evidence type="ECO:0000256" key="3">
    <source>
        <dbReference type="PROSITE-ProRule" id="PRU00708"/>
    </source>
</evidence>
<reference evidence="5" key="1">
    <citation type="journal article" date="2023" name="Science">
        <title>Elucidation of the pathway for biosynthesis of saponin adjuvants from the soapbark tree.</title>
        <authorList>
            <person name="Reed J."/>
            <person name="Orme A."/>
            <person name="El-Demerdash A."/>
            <person name="Owen C."/>
            <person name="Martin L.B.B."/>
            <person name="Misra R.C."/>
            <person name="Kikuchi S."/>
            <person name="Rejzek M."/>
            <person name="Martin A.C."/>
            <person name="Harkess A."/>
            <person name="Leebens-Mack J."/>
            <person name="Louveau T."/>
            <person name="Stephenson M.J."/>
            <person name="Osbourn A."/>
        </authorList>
    </citation>
    <scope>NUCLEOTIDE SEQUENCE</scope>
    <source>
        <strain evidence="5">S10</strain>
    </source>
</reference>
<evidence type="ECO:0000256" key="1">
    <source>
        <dbReference type="ARBA" id="ARBA00007626"/>
    </source>
</evidence>
<dbReference type="EMBL" id="JARAOO010000007">
    <property type="protein sequence ID" value="KAJ7962746.1"/>
    <property type="molecule type" value="Genomic_DNA"/>
</dbReference>
<feature type="repeat" description="PPR" evidence="3">
    <location>
        <begin position="469"/>
        <end position="503"/>
    </location>
</feature>
<dbReference type="Proteomes" id="UP001163823">
    <property type="component" value="Chromosome 7"/>
</dbReference>
<evidence type="ECO:0000256" key="2">
    <source>
        <dbReference type="ARBA" id="ARBA00022737"/>
    </source>
</evidence>
<evidence type="ECO:0000313" key="5">
    <source>
        <dbReference type="EMBL" id="KAJ7962746.1"/>
    </source>
</evidence>
<feature type="compositionally biased region" description="Basic residues" evidence="4">
    <location>
        <begin position="538"/>
        <end position="551"/>
    </location>
</feature>
<feature type="repeat" description="PPR" evidence="3">
    <location>
        <begin position="368"/>
        <end position="402"/>
    </location>
</feature>
<dbReference type="NCBIfam" id="TIGR00756">
    <property type="entry name" value="PPR"/>
    <property type="match status" value="3"/>
</dbReference>
<comment type="caution">
    <text evidence="5">The sequence shown here is derived from an EMBL/GenBank/DDBJ whole genome shotgun (WGS) entry which is preliminary data.</text>
</comment>
<feature type="region of interest" description="Disordered" evidence="4">
    <location>
        <begin position="496"/>
        <end position="551"/>
    </location>
</feature>
<name>A0AAD7LSR9_QUISA</name>
<keyword evidence="2" id="KW-0677">Repeat</keyword>
<feature type="repeat" description="PPR" evidence="3">
    <location>
        <begin position="333"/>
        <end position="367"/>
    </location>
</feature>
<gene>
    <name evidence="5" type="ORF">O6P43_017931</name>
</gene>
<organism evidence="5 6">
    <name type="scientific">Quillaja saponaria</name>
    <name type="common">Soap bark tree</name>
    <dbReference type="NCBI Taxonomy" id="32244"/>
    <lineage>
        <taxon>Eukaryota</taxon>
        <taxon>Viridiplantae</taxon>
        <taxon>Streptophyta</taxon>
        <taxon>Embryophyta</taxon>
        <taxon>Tracheophyta</taxon>
        <taxon>Spermatophyta</taxon>
        <taxon>Magnoliopsida</taxon>
        <taxon>eudicotyledons</taxon>
        <taxon>Gunneridae</taxon>
        <taxon>Pentapetalae</taxon>
        <taxon>rosids</taxon>
        <taxon>fabids</taxon>
        <taxon>Fabales</taxon>
        <taxon>Quillajaceae</taxon>
        <taxon>Quillaja</taxon>
    </lineage>
</organism>
<dbReference type="PANTHER" id="PTHR47939">
    <property type="entry name" value="MEMBRANE-ASSOCIATED SALT-INDUCIBLE PROTEIN-LIKE"/>
    <property type="match status" value="1"/>
</dbReference>
<feature type="repeat" description="PPR" evidence="3">
    <location>
        <begin position="262"/>
        <end position="297"/>
    </location>
</feature>
<comment type="similarity">
    <text evidence="1">Belongs to the PPR family. P subfamily.</text>
</comment>
<dbReference type="KEGG" id="qsa:O6P43_017931"/>
<dbReference type="AlphaFoldDB" id="A0AAD7LSR9"/>
<feature type="repeat" description="PPR" evidence="3">
    <location>
        <begin position="298"/>
        <end position="332"/>
    </location>
</feature>
<sequence>MALHFLTRRLHKKHPQLFLPYTFNLQLLFSDTPPHSVPITHLFQAFHQKVLYCSQCPPPSVPHFSTLQLFSAQNLSDPVIFNVYKFDSHYPQDPGLPQFLELLRKLPPFPSEEEAMAFLDESGIEANRDLVYLVIWELREEWRLALLAFKWGEIHNCCDEKTCNLMIWVLASSKMFSAAWSLIRDMHRSSMNTRQAMLIMIERYAYANNPAKAIHTFHFMEKFRLTPDQEAFHTVLGALCQHGNTEEAEEFMLINKKMFPLETKSFNIVLNGWCNISVDVFEAKRVWREMSKYCITPDATSYSHMISCFSKVGNLFDSLRLYDAMNKKGWVPGLEVFNSLIHILTQENCLKEALKIVDKLKEKGLQPDAGTYNSMIHPLCEAKKLEEASIILNTMIEENLNPTVETYHAFLDRTDYKGTLEVLSEVRKAGLVPTGETFLMILTKFLKMEQPVNALKMWVEMKRYEVAPSYSHYSIMVEGLARCRWLQKAKEFYEEMRSNGHPEDPKLNKLLQEAEKRSGDKETHVRKDMKDKRESSTKRSKLRSKNIRKIV</sequence>
<proteinExistence type="inferred from homology"/>
<protein>
    <submittedName>
        <fullName evidence="5">Pentatricopeptide repeat</fullName>
    </submittedName>
</protein>
<dbReference type="InterPro" id="IPR011990">
    <property type="entry name" value="TPR-like_helical_dom_sf"/>
</dbReference>
<dbReference type="InterPro" id="IPR002885">
    <property type="entry name" value="PPR_rpt"/>
</dbReference>
<dbReference type="Pfam" id="PF01535">
    <property type="entry name" value="PPR"/>
    <property type="match status" value="4"/>
</dbReference>
<accession>A0AAD7LSR9</accession>